<protein>
    <submittedName>
        <fullName evidence="1">Class I SAM-dependent methyltransferase</fullName>
    </submittedName>
</protein>
<dbReference type="PANTHER" id="PTHR38451:SF1">
    <property type="entry name" value="TRNA (ADENINE(22)-N(1))-METHYLTRANSFERASE"/>
    <property type="match status" value="1"/>
</dbReference>
<dbReference type="SUPFAM" id="SSF53335">
    <property type="entry name" value="S-adenosyl-L-methionine-dependent methyltransferases"/>
    <property type="match status" value="1"/>
</dbReference>
<dbReference type="RefSeq" id="WP_274258316.1">
    <property type="nucleotide sequence ID" value="NZ_CP117884.1"/>
</dbReference>
<dbReference type="InterPro" id="IPR006901">
    <property type="entry name" value="TrmK"/>
</dbReference>
<dbReference type="Gene3D" id="1.10.287.1890">
    <property type="match status" value="1"/>
</dbReference>
<organism evidence="1 2">
    <name type="scientific">Lacticaseibacillus pabuli</name>
    <dbReference type="NCBI Taxonomy" id="3025672"/>
    <lineage>
        <taxon>Bacteria</taxon>
        <taxon>Bacillati</taxon>
        <taxon>Bacillota</taxon>
        <taxon>Bacilli</taxon>
        <taxon>Lactobacillales</taxon>
        <taxon>Lactobacillaceae</taxon>
        <taxon>Lacticaseibacillus</taxon>
    </lineage>
</organism>
<dbReference type="Proteomes" id="UP001220377">
    <property type="component" value="Chromosome"/>
</dbReference>
<dbReference type="PIRSF" id="PIRSF018637">
    <property type="entry name" value="TrmK"/>
    <property type="match status" value="1"/>
</dbReference>
<keyword evidence="1" id="KW-0808">Transferase</keyword>
<reference evidence="1 2" key="1">
    <citation type="submission" date="2023-02" db="EMBL/GenBank/DDBJ databases">
        <title>Genome sequence of Lacticaseibacillus sp. KACC 23028.</title>
        <authorList>
            <person name="Kim S."/>
            <person name="Heo J."/>
            <person name="Kwon S.-W."/>
        </authorList>
    </citation>
    <scope>NUCLEOTIDE SEQUENCE [LARGE SCALE GENOMIC DNA]</scope>
    <source>
        <strain evidence="1 2">KACC 23028</strain>
    </source>
</reference>
<proteinExistence type="predicted"/>
<evidence type="ECO:0000313" key="1">
    <source>
        <dbReference type="EMBL" id="WDF81498.1"/>
    </source>
</evidence>
<dbReference type="Gene3D" id="3.40.50.150">
    <property type="entry name" value="Vaccinia Virus protein VP39"/>
    <property type="match status" value="1"/>
</dbReference>
<keyword evidence="1" id="KW-0489">Methyltransferase</keyword>
<dbReference type="PANTHER" id="PTHR38451">
    <property type="entry name" value="TRNA (ADENINE(22)-N(1))-METHYLTRANSFERASE"/>
    <property type="match status" value="1"/>
</dbReference>
<name>A0ABY7WMQ3_9LACO</name>
<keyword evidence="2" id="KW-1185">Reference proteome</keyword>
<dbReference type="GO" id="GO:0008168">
    <property type="term" value="F:methyltransferase activity"/>
    <property type="evidence" value="ECO:0007669"/>
    <property type="project" value="UniProtKB-KW"/>
</dbReference>
<dbReference type="GO" id="GO:0032259">
    <property type="term" value="P:methylation"/>
    <property type="evidence" value="ECO:0007669"/>
    <property type="project" value="UniProtKB-KW"/>
</dbReference>
<gene>
    <name evidence="1" type="ORF">PQ472_06040</name>
</gene>
<dbReference type="EMBL" id="CP117884">
    <property type="protein sequence ID" value="WDF81498.1"/>
    <property type="molecule type" value="Genomic_DNA"/>
</dbReference>
<dbReference type="InterPro" id="IPR029063">
    <property type="entry name" value="SAM-dependent_MTases_sf"/>
</dbReference>
<dbReference type="Pfam" id="PF04816">
    <property type="entry name" value="TrmK"/>
    <property type="match status" value="1"/>
</dbReference>
<sequence length="231" mass="25015">MIHLSKRLQAIADFVDTGDRVADIGTDHAFLPIALVQSGKCDYVLASDIGAGPLAIAKQNIADHGLSDKIEVRQGDGLEGIKASDDLDTVVIAGMGGELICKIMNNGQHHLDGSENLILSPHRDVDQVRQWLADNEFGILDEAILTDEGHSYEIIVAGRTKPEVPYTAADIAFGPILRKQRSDLFVSELKRRQRSLQHVLAGLKAASGDIASKQQQVQAELDLVEAEIHAD</sequence>
<accession>A0ABY7WMQ3</accession>
<evidence type="ECO:0000313" key="2">
    <source>
        <dbReference type="Proteomes" id="UP001220377"/>
    </source>
</evidence>